<dbReference type="InterPro" id="IPR036005">
    <property type="entry name" value="Creatinase/aminopeptidase-like"/>
</dbReference>
<dbReference type="CDD" id="cd01085">
    <property type="entry name" value="APP"/>
    <property type="match status" value="1"/>
</dbReference>
<dbReference type="GO" id="GO:0004177">
    <property type="term" value="F:aminopeptidase activity"/>
    <property type="evidence" value="ECO:0007669"/>
    <property type="project" value="UniProtKB-KW"/>
</dbReference>
<evidence type="ECO:0000259" key="6">
    <source>
        <dbReference type="Pfam" id="PF16188"/>
    </source>
</evidence>
<dbReference type="InterPro" id="IPR000994">
    <property type="entry name" value="Pept_M24"/>
</dbReference>
<evidence type="ECO:0000259" key="5">
    <source>
        <dbReference type="Pfam" id="PF01321"/>
    </source>
</evidence>
<organism evidence="7 8">
    <name type="scientific">Rhizosaccharibacter radicis</name>
    <dbReference type="NCBI Taxonomy" id="2782605"/>
    <lineage>
        <taxon>Bacteria</taxon>
        <taxon>Pseudomonadati</taxon>
        <taxon>Pseudomonadota</taxon>
        <taxon>Alphaproteobacteria</taxon>
        <taxon>Acetobacterales</taxon>
        <taxon>Acetobacteraceae</taxon>
        <taxon>Rhizosaccharibacter</taxon>
    </lineage>
</organism>
<keyword evidence="7" id="KW-0031">Aminopeptidase</keyword>
<dbReference type="Pfam" id="PF00557">
    <property type="entry name" value="Peptidase_M24"/>
    <property type="match status" value="1"/>
</dbReference>
<dbReference type="SUPFAM" id="SSF53092">
    <property type="entry name" value="Creatinase/prolidase N-terminal domain"/>
    <property type="match status" value="1"/>
</dbReference>
<keyword evidence="8" id="KW-1185">Reference proteome</keyword>
<accession>A0ABT1VWE1</accession>
<feature type="domain" description="Creatinase N-terminal" evidence="5">
    <location>
        <begin position="8"/>
        <end position="127"/>
    </location>
</feature>
<feature type="domain" description="Peptidase M24" evidence="4">
    <location>
        <begin position="310"/>
        <end position="522"/>
    </location>
</feature>
<evidence type="ECO:0000256" key="1">
    <source>
        <dbReference type="ARBA" id="ARBA00008766"/>
    </source>
</evidence>
<dbReference type="Pfam" id="PF01321">
    <property type="entry name" value="Creatinase_N"/>
    <property type="match status" value="1"/>
</dbReference>
<dbReference type="Pfam" id="PF16189">
    <property type="entry name" value="Creatinase_N_2"/>
    <property type="match status" value="1"/>
</dbReference>
<dbReference type="Proteomes" id="UP001524547">
    <property type="component" value="Unassembled WGS sequence"/>
</dbReference>
<evidence type="ECO:0000256" key="3">
    <source>
        <dbReference type="ARBA" id="ARBA00022801"/>
    </source>
</evidence>
<keyword evidence="3" id="KW-0378">Hydrolase</keyword>
<dbReference type="InterPro" id="IPR029149">
    <property type="entry name" value="Creatin/AminoP/Spt16_N"/>
</dbReference>
<dbReference type="Gene3D" id="3.40.350.10">
    <property type="entry name" value="Creatinase/prolidase N-terminal domain"/>
    <property type="match status" value="2"/>
</dbReference>
<dbReference type="InterPro" id="IPR033740">
    <property type="entry name" value="Pept_M24B"/>
</dbReference>
<dbReference type="InterPro" id="IPR000587">
    <property type="entry name" value="Creatinase_N"/>
</dbReference>
<feature type="domain" description="Peptidase M24 C-terminal" evidence="6">
    <location>
        <begin position="534"/>
        <end position="594"/>
    </location>
</feature>
<gene>
    <name evidence="7" type="ORF">NFI88_07365</name>
</gene>
<protein>
    <submittedName>
        <fullName evidence="7">Aminopeptidase P family protein</fullName>
    </submittedName>
</protein>
<comment type="caution">
    <text evidence="7">The sequence shown here is derived from an EMBL/GenBank/DDBJ whole genome shotgun (WGS) entry which is preliminary data.</text>
</comment>
<reference evidence="7 8" key="1">
    <citation type="submission" date="2022-06" db="EMBL/GenBank/DDBJ databases">
        <title>Rhizosaccharibacter gen. nov. sp. nov. KSS12, endophytic bacteria isolated from sugarcane.</title>
        <authorList>
            <person name="Pitiwittayakul N."/>
        </authorList>
    </citation>
    <scope>NUCLEOTIDE SEQUENCE [LARGE SCALE GENOMIC DNA]</scope>
    <source>
        <strain evidence="7 8">KSS12</strain>
    </source>
</reference>
<dbReference type="Pfam" id="PF16188">
    <property type="entry name" value="Peptidase_M24_C"/>
    <property type="match status" value="1"/>
</dbReference>
<evidence type="ECO:0000256" key="2">
    <source>
        <dbReference type="ARBA" id="ARBA00022723"/>
    </source>
</evidence>
<name>A0ABT1VWE1_9PROT</name>
<evidence type="ECO:0000313" key="8">
    <source>
        <dbReference type="Proteomes" id="UP001524547"/>
    </source>
</evidence>
<dbReference type="InterPro" id="IPR032416">
    <property type="entry name" value="Peptidase_M24_C"/>
</dbReference>
<dbReference type="SUPFAM" id="SSF55920">
    <property type="entry name" value="Creatinase/aminopeptidase"/>
    <property type="match status" value="1"/>
</dbReference>
<dbReference type="PANTHER" id="PTHR43763">
    <property type="entry name" value="XAA-PRO AMINOPEPTIDASE 1"/>
    <property type="match status" value="1"/>
</dbReference>
<sequence length="596" mass="65017">MSLPLADRLSALRQRLRTDGLDGFLLLRGDEHLGEYVAPYAERLAWLTGFTGSAGLAIVLSDRAAVFADGRYTLQIETQVDGERWERLHLLQDHPDRWLAEAAAVPDREARIGYDPWLMSEEFLGRYARPGIELVTVDANPVDGIWTDRPAVPLAPAVPHPLERAGIASSDKRRQIAALLDEAGEDAVVLSDPASIAWLLNIRGGDIPFTPFALGFAILHRDTTAELFMAPEKLAADTRAWLGNEVSLHAPAALPGALAQLAGRRVRIDPVTTPAWFARTLRAAGATISAAADPIALPKARKNPTEQDGTREAHRRDGAAMCRFLHWLSGNGVGVTELEVVERLNAFRAESPLYRGESFPAISGSGPNGAIVHYRVDEASNRTLGRNEVFLIDSGAQYPDGTTDITRTVWLGDGPAPDEVRDHATRVLKGHIALATIRFPAGVVGMRLDALARMFLWQAGLDYDHGTGHGVGSFLSVHEGPCSIGPAARPVALEPGMVLSNEPGFYRAGAYGIRFENLVLVHATEPVDMPGAKPFLRFEPLTLVPFDRALIEPAMLSAEERRWVDTYHRRVRDTLRPLLTPEVQQWLDAACAPLAN</sequence>
<proteinExistence type="inferred from homology"/>
<dbReference type="EMBL" id="JAMZEJ010000004">
    <property type="protein sequence ID" value="MCQ8240662.1"/>
    <property type="molecule type" value="Genomic_DNA"/>
</dbReference>
<dbReference type="InterPro" id="IPR050422">
    <property type="entry name" value="X-Pro_aminopeptidase_P"/>
</dbReference>
<keyword evidence="2" id="KW-0479">Metal-binding</keyword>
<dbReference type="RefSeq" id="WP_422919405.1">
    <property type="nucleotide sequence ID" value="NZ_JAMZEJ010000004.1"/>
</dbReference>
<dbReference type="PANTHER" id="PTHR43763:SF6">
    <property type="entry name" value="XAA-PRO AMINOPEPTIDASE 1"/>
    <property type="match status" value="1"/>
</dbReference>
<keyword evidence="7" id="KW-0645">Protease</keyword>
<comment type="similarity">
    <text evidence="1">Belongs to the peptidase M24B family.</text>
</comment>
<dbReference type="Gene3D" id="3.90.230.10">
    <property type="entry name" value="Creatinase/methionine aminopeptidase superfamily"/>
    <property type="match status" value="1"/>
</dbReference>
<evidence type="ECO:0000313" key="7">
    <source>
        <dbReference type="EMBL" id="MCQ8240662.1"/>
    </source>
</evidence>
<evidence type="ECO:0000259" key="4">
    <source>
        <dbReference type="Pfam" id="PF00557"/>
    </source>
</evidence>